<dbReference type="Proteomes" id="UP000076532">
    <property type="component" value="Unassembled WGS sequence"/>
</dbReference>
<dbReference type="AlphaFoldDB" id="A0A166AFX8"/>
<gene>
    <name evidence="3" type="ORF">FIBSPDRAFT_871263</name>
</gene>
<sequence length="69" mass="7957">MFSMPRCILSILALFLIQTGCKTRHNLADRLSEMGYMDLSLSDNLGRNSTSLDSKRVQEGRHIDNYHER</sequence>
<feature type="chain" id="PRO_5007870594" evidence="2">
    <location>
        <begin position="24"/>
        <end position="69"/>
    </location>
</feature>
<feature type="compositionally biased region" description="Polar residues" evidence="1">
    <location>
        <begin position="43"/>
        <end position="52"/>
    </location>
</feature>
<proteinExistence type="predicted"/>
<feature type="region of interest" description="Disordered" evidence="1">
    <location>
        <begin position="43"/>
        <end position="69"/>
    </location>
</feature>
<keyword evidence="4" id="KW-1185">Reference proteome</keyword>
<feature type="signal peptide" evidence="2">
    <location>
        <begin position="1"/>
        <end position="23"/>
    </location>
</feature>
<organism evidence="3 4">
    <name type="scientific">Athelia psychrophila</name>
    <dbReference type="NCBI Taxonomy" id="1759441"/>
    <lineage>
        <taxon>Eukaryota</taxon>
        <taxon>Fungi</taxon>
        <taxon>Dikarya</taxon>
        <taxon>Basidiomycota</taxon>
        <taxon>Agaricomycotina</taxon>
        <taxon>Agaricomycetes</taxon>
        <taxon>Agaricomycetidae</taxon>
        <taxon>Atheliales</taxon>
        <taxon>Atheliaceae</taxon>
        <taxon>Athelia</taxon>
    </lineage>
</organism>
<accession>A0A166AFX8</accession>
<name>A0A166AFX8_9AGAM</name>
<evidence type="ECO:0000256" key="2">
    <source>
        <dbReference type="SAM" id="SignalP"/>
    </source>
</evidence>
<evidence type="ECO:0000313" key="4">
    <source>
        <dbReference type="Proteomes" id="UP000076532"/>
    </source>
</evidence>
<dbReference type="EMBL" id="KV417661">
    <property type="protein sequence ID" value="KZP11564.1"/>
    <property type="molecule type" value="Genomic_DNA"/>
</dbReference>
<protein>
    <submittedName>
        <fullName evidence="3">Uncharacterized protein</fullName>
    </submittedName>
</protein>
<keyword evidence="2" id="KW-0732">Signal</keyword>
<feature type="compositionally biased region" description="Basic and acidic residues" evidence="1">
    <location>
        <begin position="53"/>
        <end position="69"/>
    </location>
</feature>
<evidence type="ECO:0000313" key="3">
    <source>
        <dbReference type="EMBL" id="KZP11564.1"/>
    </source>
</evidence>
<reference evidence="3 4" key="1">
    <citation type="journal article" date="2016" name="Mol. Biol. Evol.">
        <title>Comparative Genomics of Early-Diverging Mushroom-Forming Fungi Provides Insights into the Origins of Lignocellulose Decay Capabilities.</title>
        <authorList>
            <person name="Nagy L.G."/>
            <person name="Riley R."/>
            <person name="Tritt A."/>
            <person name="Adam C."/>
            <person name="Daum C."/>
            <person name="Floudas D."/>
            <person name="Sun H."/>
            <person name="Yadav J.S."/>
            <person name="Pangilinan J."/>
            <person name="Larsson K.H."/>
            <person name="Matsuura K."/>
            <person name="Barry K."/>
            <person name="Labutti K."/>
            <person name="Kuo R."/>
            <person name="Ohm R.A."/>
            <person name="Bhattacharya S.S."/>
            <person name="Shirouzu T."/>
            <person name="Yoshinaga Y."/>
            <person name="Martin F.M."/>
            <person name="Grigoriev I.V."/>
            <person name="Hibbett D.S."/>
        </authorList>
    </citation>
    <scope>NUCLEOTIDE SEQUENCE [LARGE SCALE GENOMIC DNA]</scope>
    <source>
        <strain evidence="3 4">CBS 109695</strain>
    </source>
</reference>
<evidence type="ECO:0000256" key="1">
    <source>
        <dbReference type="SAM" id="MobiDB-lite"/>
    </source>
</evidence>